<dbReference type="PATRIC" id="fig|1678637.3.peg.4419"/>
<feature type="domain" description="Methyltransferase" evidence="1">
    <location>
        <begin position="84"/>
        <end position="177"/>
    </location>
</feature>
<dbReference type="GO" id="GO:0032259">
    <property type="term" value="P:methylation"/>
    <property type="evidence" value="ECO:0007669"/>
    <property type="project" value="UniProtKB-KW"/>
</dbReference>
<proteinExistence type="predicted"/>
<dbReference type="SUPFAM" id="SSF53335">
    <property type="entry name" value="S-adenosyl-L-methionine-dependent methyltransferases"/>
    <property type="match status" value="1"/>
</dbReference>
<dbReference type="Proteomes" id="UP000037288">
    <property type="component" value="Unassembled WGS sequence"/>
</dbReference>
<dbReference type="STRING" id="1678637.AC230_20645"/>
<dbReference type="InterPro" id="IPR041698">
    <property type="entry name" value="Methyltransf_25"/>
</dbReference>
<name>A0A0K9XCB1_9ACTN</name>
<dbReference type="RefSeq" id="WP_049717754.1">
    <property type="nucleotide sequence ID" value="NZ_LFXA01000013.1"/>
</dbReference>
<keyword evidence="2" id="KW-0808">Transferase</keyword>
<dbReference type="PANTHER" id="PTHR44068">
    <property type="entry name" value="ZGC:194242"/>
    <property type="match status" value="1"/>
</dbReference>
<evidence type="ECO:0000259" key="1">
    <source>
        <dbReference type="Pfam" id="PF13649"/>
    </source>
</evidence>
<dbReference type="EMBL" id="LFXA01000013">
    <property type="protein sequence ID" value="KNB50838.1"/>
    <property type="molecule type" value="Genomic_DNA"/>
</dbReference>
<protein>
    <submittedName>
        <fullName evidence="2">Methyltransferase</fullName>
    </submittedName>
</protein>
<dbReference type="InterPro" id="IPR029063">
    <property type="entry name" value="SAM-dependent_MTases_sf"/>
</dbReference>
<gene>
    <name evidence="2" type="ORF">AC230_20645</name>
</gene>
<keyword evidence="3" id="KW-1185">Reference proteome</keyword>
<dbReference type="Gene3D" id="3.40.50.150">
    <property type="entry name" value="Vaccinia Virus protein VP39"/>
    <property type="match status" value="1"/>
</dbReference>
<evidence type="ECO:0000313" key="2">
    <source>
        <dbReference type="EMBL" id="KNB50838.1"/>
    </source>
</evidence>
<dbReference type="PANTHER" id="PTHR44068:SF11">
    <property type="entry name" value="GERANYL DIPHOSPHATE 2-C-METHYLTRANSFERASE"/>
    <property type="match status" value="1"/>
</dbReference>
<reference evidence="3" key="1">
    <citation type="submission" date="2015-07" db="EMBL/GenBank/DDBJ databases">
        <title>Draft genome sequence of Streptomyces sp. CMAA 1322, a bacterium isolated from Caatinga biome, from dry forest semiarid of Brazil.</title>
        <authorList>
            <person name="Santos S.N."/>
            <person name="Gacesa R."/>
            <person name="Taketani R.G."/>
            <person name="Long P.F."/>
            <person name="Melo I.S."/>
        </authorList>
    </citation>
    <scope>NUCLEOTIDE SEQUENCE [LARGE SCALE GENOMIC DNA]</scope>
    <source>
        <strain evidence="3">CMAA 1322</strain>
    </source>
</reference>
<dbReference type="OrthoDB" id="9769602at2"/>
<comment type="caution">
    <text evidence="2">The sequence shown here is derived from an EMBL/GenBank/DDBJ whole genome shotgun (WGS) entry which is preliminary data.</text>
</comment>
<dbReference type="CDD" id="cd02440">
    <property type="entry name" value="AdoMet_MTases"/>
    <property type="match status" value="1"/>
</dbReference>
<sequence length="292" mass="32775">MRTRPNPGTVARYYDAMTPKLLGKYGAGPRVHYHMGFYASRTCPDHPDGTPPDTIRASMNRHQELLLRKTAEVWDAPTRFSGAVLDVGCGLGGPAIWWAQRYGADVTCVTIAPGHPPIIEQLAERAGVRDRIEVLLCEAERVPAGRLYDTAVAIESADYFDRSRWFQRLAGLVRPGGSVCVEDVFTREPRGAPVWSDYFYARPGSVEEFTEAARAAGFRLADLVDVTEETAPFWTESAAWTRAVLDGPGSERLDCEERRRLRISLHMHRALHEEWRSGSMREAILRFERTGV</sequence>
<keyword evidence="2" id="KW-0489">Methyltransferase</keyword>
<accession>A0A0K9XCB1</accession>
<evidence type="ECO:0000313" key="3">
    <source>
        <dbReference type="Proteomes" id="UP000037288"/>
    </source>
</evidence>
<dbReference type="Pfam" id="PF13649">
    <property type="entry name" value="Methyltransf_25"/>
    <property type="match status" value="1"/>
</dbReference>
<dbReference type="GO" id="GO:0008168">
    <property type="term" value="F:methyltransferase activity"/>
    <property type="evidence" value="ECO:0007669"/>
    <property type="project" value="UniProtKB-KW"/>
</dbReference>
<dbReference type="InterPro" id="IPR050447">
    <property type="entry name" value="Erg6_SMT_methyltransf"/>
</dbReference>
<organism evidence="2 3">
    <name type="scientific">Streptomyces caatingaensis</name>
    <dbReference type="NCBI Taxonomy" id="1678637"/>
    <lineage>
        <taxon>Bacteria</taxon>
        <taxon>Bacillati</taxon>
        <taxon>Actinomycetota</taxon>
        <taxon>Actinomycetes</taxon>
        <taxon>Kitasatosporales</taxon>
        <taxon>Streptomycetaceae</taxon>
        <taxon>Streptomyces</taxon>
    </lineage>
</organism>
<dbReference type="AlphaFoldDB" id="A0A0K9XCB1"/>